<evidence type="ECO:0000313" key="15">
    <source>
        <dbReference type="Proteomes" id="UP001156498"/>
    </source>
</evidence>
<accession>A0ABY6YWP4</accession>
<dbReference type="PROSITE" id="PS51199">
    <property type="entry name" value="SF4_HELICASE"/>
    <property type="match status" value="1"/>
</dbReference>
<dbReference type="EMBL" id="CP113265">
    <property type="protein sequence ID" value="WAE76827.1"/>
    <property type="molecule type" value="Genomic_DNA"/>
</dbReference>
<evidence type="ECO:0000256" key="1">
    <source>
        <dbReference type="ARBA" id="ARBA00008428"/>
    </source>
</evidence>
<dbReference type="InterPro" id="IPR003593">
    <property type="entry name" value="AAA+_ATPase"/>
</dbReference>
<keyword evidence="6" id="KW-0347">Helicase</keyword>
<dbReference type="Gene3D" id="3.40.50.300">
    <property type="entry name" value="P-loop containing nucleotide triphosphate hydrolases"/>
    <property type="match status" value="1"/>
</dbReference>
<evidence type="ECO:0000256" key="6">
    <source>
        <dbReference type="ARBA" id="ARBA00022806"/>
    </source>
</evidence>
<dbReference type="SUPFAM" id="SSF48024">
    <property type="entry name" value="N-terminal domain of DnaB helicase"/>
    <property type="match status" value="1"/>
</dbReference>
<comment type="catalytic activity">
    <reaction evidence="11">
        <text>ATP + H2O = ADP + phosphate + H(+)</text>
        <dbReference type="Rhea" id="RHEA:13065"/>
        <dbReference type="ChEBI" id="CHEBI:15377"/>
        <dbReference type="ChEBI" id="CHEBI:15378"/>
        <dbReference type="ChEBI" id="CHEBI:30616"/>
        <dbReference type="ChEBI" id="CHEBI:43474"/>
        <dbReference type="ChEBI" id="CHEBI:456216"/>
        <dbReference type="EC" id="5.6.2.3"/>
    </reaction>
</comment>
<dbReference type="InterPro" id="IPR027417">
    <property type="entry name" value="P-loop_NTPase"/>
</dbReference>
<dbReference type="PANTHER" id="PTHR30153:SF2">
    <property type="entry name" value="REPLICATIVE DNA HELICASE"/>
    <property type="match status" value="1"/>
</dbReference>
<comment type="similarity">
    <text evidence="1">Belongs to the helicase family. DnaB subfamily.</text>
</comment>
<sequence>MTATLDPHHAAPAPEDERVPHNTAAEQSVLGGVLTGGSDTVVQVQELVSALDFYRPAHQVIFEAVCALADRGDPHDATAVHAELVKRGDAVRVGGALYLHTLTEAIPTAANAGFYAKIVADQARLRRIMTAGIHAAQMARTAEGDLEDIATRATEEMERAAFPQTRDADDTAAIGEDAEYWDYLSTPHDPAELVVPPYTELAEIMPSLTPGELTTIAGRTGVGKSVCATDFARHAAIVQGHTVLYVSLEMDRMMMLNRIYAAEGRIPYSAFKKKAFTDRQWEDLTAARQRVAGAPLHISTPSACTVAKIRARIRSLERRGALPKLVIVDHIGRMTSSARVETRAQEVSRFTWGLKEIARDHHIAVVAVCQINRGPEHRADPVPTSADLKDSGSIEEDSGSVLIVHRPDRGQPEHERAGEVDLVVAKNREGPAGGTVLLSHQLHYQRFRDMPTG</sequence>
<evidence type="ECO:0000256" key="12">
    <source>
        <dbReference type="SAM" id="MobiDB-lite"/>
    </source>
</evidence>
<proteinExistence type="inferred from homology"/>
<evidence type="ECO:0000256" key="9">
    <source>
        <dbReference type="ARBA" id="ARBA00023235"/>
    </source>
</evidence>
<dbReference type="Gene3D" id="1.10.860.10">
    <property type="entry name" value="DNAb Helicase, Chain A"/>
    <property type="match status" value="1"/>
</dbReference>
<evidence type="ECO:0000256" key="3">
    <source>
        <dbReference type="ARBA" id="ARBA00022705"/>
    </source>
</evidence>
<evidence type="ECO:0000256" key="10">
    <source>
        <dbReference type="ARBA" id="ARBA00044969"/>
    </source>
</evidence>
<keyword evidence="8" id="KW-0238">DNA-binding</keyword>
<gene>
    <name evidence="14" type="ORF">OUQ99_31450</name>
</gene>
<evidence type="ECO:0000256" key="11">
    <source>
        <dbReference type="ARBA" id="ARBA00048954"/>
    </source>
</evidence>
<dbReference type="SUPFAM" id="SSF52540">
    <property type="entry name" value="P-loop containing nucleoside triphosphate hydrolases"/>
    <property type="match status" value="1"/>
</dbReference>
<evidence type="ECO:0000256" key="5">
    <source>
        <dbReference type="ARBA" id="ARBA00022801"/>
    </source>
</evidence>
<keyword evidence="14" id="KW-0614">Plasmid</keyword>
<keyword evidence="2" id="KW-0639">Primosome</keyword>
<dbReference type="RefSeq" id="WP_267950593.1">
    <property type="nucleotide sequence ID" value="NZ_CP113265.1"/>
</dbReference>
<keyword evidence="3" id="KW-0235">DNA replication</keyword>
<evidence type="ECO:0000256" key="4">
    <source>
        <dbReference type="ARBA" id="ARBA00022741"/>
    </source>
</evidence>
<keyword evidence="9" id="KW-0413">Isomerase</keyword>
<keyword evidence="7" id="KW-0067">ATP-binding</keyword>
<keyword evidence="4" id="KW-0547">Nucleotide-binding</keyword>
<feature type="domain" description="SF4 helicase" evidence="13">
    <location>
        <begin position="187"/>
        <end position="453"/>
    </location>
</feature>
<evidence type="ECO:0000313" key="14">
    <source>
        <dbReference type="EMBL" id="WAE76827.1"/>
    </source>
</evidence>
<evidence type="ECO:0000256" key="2">
    <source>
        <dbReference type="ARBA" id="ARBA00022515"/>
    </source>
</evidence>
<organism evidence="14 15">
    <name type="scientific">Streptomonospora nanhaiensis</name>
    <dbReference type="NCBI Taxonomy" id="1323731"/>
    <lineage>
        <taxon>Bacteria</taxon>
        <taxon>Bacillati</taxon>
        <taxon>Actinomycetota</taxon>
        <taxon>Actinomycetes</taxon>
        <taxon>Streptosporangiales</taxon>
        <taxon>Nocardiopsidaceae</taxon>
        <taxon>Streptomonospora</taxon>
    </lineage>
</organism>
<geneLocation type="plasmid" evidence="14 15">
    <name>p12A09</name>
</geneLocation>
<evidence type="ECO:0000256" key="7">
    <source>
        <dbReference type="ARBA" id="ARBA00022840"/>
    </source>
</evidence>
<keyword evidence="5" id="KW-0378">Hydrolase</keyword>
<evidence type="ECO:0000256" key="8">
    <source>
        <dbReference type="ARBA" id="ARBA00023125"/>
    </source>
</evidence>
<dbReference type="InterPro" id="IPR007693">
    <property type="entry name" value="DNA_helicase_DnaB-like_N"/>
</dbReference>
<dbReference type="EC" id="5.6.2.3" evidence="10"/>
<dbReference type="SMART" id="SM00382">
    <property type="entry name" value="AAA"/>
    <property type="match status" value="1"/>
</dbReference>
<dbReference type="Proteomes" id="UP001156498">
    <property type="component" value="Plasmid p12A09"/>
</dbReference>
<dbReference type="InterPro" id="IPR016136">
    <property type="entry name" value="DNA_helicase_N/primase_C"/>
</dbReference>
<dbReference type="InterPro" id="IPR036185">
    <property type="entry name" value="DNA_heli_DnaB-like_N_sf"/>
</dbReference>
<dbReference type="InterPro" id="IPR007694">
    <property type="entry name" value="DNA_helicase_DnaB-like_C"/>
</dbReference>
<reference evidence="14 15" key="1">
    <citation type="journal article" date="2013" name="Int. J. Syst. Evol. Microbiol.">
        <title>Description of Streptomonospora sediminis sp. nov. and Streptomonospora nanhaiensis sp. nov., and reclassification of Nocardiopsis arabia Hozzein &amp; Goodfellow 2008 as Streptomonospora arabica comb. nov. and emended description of the genus Streptomonospora.</title>
        <authorList>
            <person name="Zhang D.F."/>
            <person name="Pan H.Q."/>
            <person name="He J."/>
            <person name="Zhang X.M."/>
            <person name="Zhang Y.G."/>
            <person name="Klenk H.P."/>
            <person name="Hu J.C."/>
            <person name="Li W.J."/>
        </authorList>
    </citation>
    <scope>NUCLEOTIDE SEQUENCE [LARGE SCALE GENOMIC DNA]</scope>
    <source>
        <strain evidence="14 15">12A09</strain>
    </source>
</reference>
<dbReference type="Pfam" id="PF00772">
    <property type="entry name" value="DnaB"/>
    <property type="match status" value="1"/>
</dbReference>
<dbReference type="Pfam" id="PF03796">
    <property type="entry name" value="DnaB_C"/>
    <property type="match status" value="1"/>
</dbReference>
<name>A0ABY6YWP4_9ACTN</name>
<keyword evidence="15" id="KW-1185">Reference proteome</keyword>
<protein>
    <recommendedName>
        <fullName evidence="10">DNA 5'-3' helicase</fullName>
        <ecNumber evidence="10">5.6.2.3</ecNumber>
    </recommendedName>
</protein>
<evidence type="ECO:0000259" key="13">
    <source>
        <dbReference type="PROSITE" id="PS51199"/>
    </source>
</evidence>
<dbReference type="PANTHER" id="PTHR30153">
    <property type="entry name" value="REPLICATIVE DNA HELICASE DNAB"/>
    <property type="match status" value="1"/>
</dbReference>
<feature type="region of interest" description="Disordered" evidence="12">
    <location>
        <begin position="376"/>
        <end position="397"/>
    </location>
</feature>